<gene>
    <name evidence="2" type="ORF">HF995_02035</name>
</gene>
<dbReference type="SMART" id="SM00567">
    <property type="entry name" value="EZ_HEAT"/>
    <property type="match status" value="3"/>
</dbReference>
<accession>A0A9X5FH92</accession>
<dbReference type="Proteomes" id="UP000774283">
    <property type="component" value="Unassembled WGS sequence"/>
</dbReference>
<proteinExistence type="predicted"/>
<dbReference type="AlphaFoldDB" id="A0A9X5FH92"/>
<evidence type="ECO:0008006" key="4">
    <source>
        <dbReference type="Google" id="ProtNLM"/>
    </source>
</evidence>
<dbReference type="Pfam" id="PF13646">
    <property type="entry name" value="HEAT_2"/>
    <property type="match status" value="1"/>
</dbReference>
<dbReference type="EMBL" id="JAAXOW010000001">
    <property type="protein sequence ID" value="NKX92063.1"/>
    <property type="molecule type" value="Genomic_DNA"/>
</dbReference>
<organism evidence="2 3">
    <name type="scientific">Sanguibacter hominis ATCC BAA-789</name>
    <dbReference type="NCBI Taxonomy" id="1312740"/>
    <lineage>
        <taxon>Bacteria</taxon>
        <taxon>Bacillati</taxon>
        <taxon>Actinomycetota</taxon>
        <taxon>Actinomycetes</taxon>
        <taxon>Micrococcales</taxon>
        <taxon>Sanguibacteraceae</taxon>
        <taxon>Sanguibacter</taxon>
    </lineage>
</organism>
<dbReference type="RefSeq" id="WP_168446147.1">
    <property type="nucleotide sequence ID" value="NZ_JAAXOW010000001.1"/>
</dbReference>
<feature type="transmembrane region" description="Helical" evidence="1">
    <location>
        <begin position="6"/>
        <end position="31"/>
    </location>
</feature>
<name>A0A9X5FH92_9MICO</name>
<dbReference type="InterPro" id="IPR016024">
    <property type="entry name" value="ARM-type_fold"/>
</dbReference>
<keyword evidence="1" id="KW-1133">Transmembrane helix</keyword>
<comment type="caution">
    <text evidence="2">The sequence shown here is derived from an EMBL/GenBank/DDBJ whole genome shotgun (WGS) entry which is preliminary data.</text>
</comment>
<sequence>MGVLDATAAMLVAVAGAVVVLMLLIAGTRAWTVLSRRRDQRARAEVLPVVLAVTDGEDPPMPQGRRLRTMMGQVAASMSHKVRGADREALGAWLREHGFLEEARRGMRSRSAVRRARAVQLYVAAAPGGDPGPVVELLRDPHAGVRATAVQALGHAHAVDALPALLHAVAGRRAGVTMSGAAMAIVHAAPTRADHLDAAWTSTDPRVRRLAVDAAGYLGLADARTRIEEALVDTDPTLRLRAAVALGRIGAPTAVPALSAARSRASLGSVERRAIDAALAQLGATGRSA</sequence>
<reference evidence="2 3" key="1">
    <citation type="submission" date="2020-04" db="EMBL/GenBank/DDBJ databases">
        <title>MicrobeNet Type strains.</title>
        <authorList>
            <person name="Nicholson A.C."/>
        </authorList>
    </citation>
    <scope>NUCLEOTIDE SEQUENCE [LARGE SCALE GENOMIC DNA]</scope>
    <source>
        <strain evidence="2 3">ATCC BAA-789</strain>
    </source>
</reference>
<keyword evidence="1" id="KW-0472">Membrane</keyword>
<protein>
    <recommendedName>
        <fullName evidence="4">PBS lyase HEAT-like repeat protein</fullName>
    </recommendedName>
</protein>
<evidence type="ECO:0000256" key="1">
    <source>
        <dbReference type="SAM" id="Phobius"/>
    </source>
</evidence>
<dbReference type="SUPFAM" id="SSF48371">
    <property type="entry name" value="ARM repeat"/>
    <property type="match status" value="1"/>
</dbReference>
<dbReference type="InterPro" id="IPR011989">
    <property type="entry name" value="ARM-like"/>
</dbReference>
<dbReference type="InterPro" id="IPR004155">
    <property type="entry name" value="PBS_lyase_HEAT"/>
</dbReference>
<keyword evidence="1" id="KW-0812">Transmembrane</keyword>
<dbReference type="Gene3D" id="1.25.10.10">
    <property type="entry name" value="Leucine-rich Repeat Variant"/>
    <property type="match status" value="1"/>
</dbReference>
<evidence type="ECO:0000313" key="2">
    <source>
        <dbReference type="EMBL" id="NKX92063.1"/>
    </source>
</evidence>
<keyword evidence="3" id="KW-1185">Reference proteome</keyword>
<evidence type="ECO:0000313" key="3">
    <source>
        <dbReference type="Proteomes" id="UP000774283"/>
    </source>
</evidence>